<dbReference type="RefSeq" id="WP_190996734.1">
    <property type="nucleotide sequence ID" value="NZ_JACXSI010000003.1"/>
</dbReference>
<reference evidence="2" key="1">
    <citation type="submission" date="2020-09" db="EMBL/GenBank/DDBJ databases">
        <title>Bacillus faecalis sp. nov., a moderately halophilic bacterium isolated from cow faeces.</title>
        <authorList>
            <person name="Jiang L."/>
            <person name="Lee J."/>
        </authorList>
    </citation>
    <scope>NUCLEOTIDE SEQUENCE</scope>
    <source>
        <strain evidence="2">AGMB 02131</strain>
    </source>
</reference>
<evidence type="ECO:0000313" key="3">
    <source>
        <dbReference type="Proteomes" id="UP000602076"/>
    </source>
</evidence>
<keyword evidence="3" id="KW-1185">Reference proteome</keyword>
<evidence type="ECO:0000313" key="2">
    <source>
        <dbReference type="EMBL" id="MBD3107186.1"/>
    </source>
</evidence>
<dbReference type="AlphaFoldDB" id="A0A927CUA7"/>
<keyword evidence="1" id="KW-0175">Coiled coil</keyword>
<organism evidence="2 3">
    <name type="scientific">Peribacillus faecalis</name>
    <dbReference type="NCBI Taxonomy" id="2772559"/>
    <lineage>
        <taxon>Bacteria</taxon>
        <taxon>Bacillati</taxon>
        <taxon>Bacillota</taxon>
        <taxon>Bacilli</taxon>
        <taxon>Bacillales</taxon>
        <taxon>Bacillaceae</taxon>
        <taxon>Peribacillus</taxon>
    </lineage>
</organism>
<comment type="caution">
    <text evidence="2">The sequence shown here is derived from an EMBL/GenBank/DDBJ whole genome shotgun (WGS) entry which is preliminary data.</text>
</comment>
<dbReference type="EMBL" id="JACXSI010000003">
    <property type="protein sequence ID" value="MBD3107186.1"/>
    <property type="molecule type" value="Genomic_DNA"/>
</dbReference>
<sequence length="128" mass="14845">MDILDLFEMENLKMVRDNQELLNSRLAEREPLMITALWFMMKGFEFSTIGLLESLKEYQEIKEDSKGLLSNGLKISPRGCLPHSDNKALLLNMKKRNDELKKEYEQIRLDVETVCEKALIIAGLKEIV</sequence>
<protein>
    <submittedName>
        <fullName evidence="2">Uncharacterized protein</fullName>
    </submittedName>
</protein>
<proteinExistence type="predicted"/>
<evidence type="ECO:0000256" key="1">
    <source>
        <dbReference type="SAM" id="Coils"/>
    </source>
</evidence>
<dbReference type="Proteomes" id="UP000602076">
    <property type="component" value="Unassembled WGS sequence"/>
</dbReference>
<name>A0A927CUA7_9BACI</name>
<gene>
    <name evidence="2" type="ORF">IEO70_02235</name>
</gene>
<accession>A0A927CUA7</accession>
<feature type="coiled-coil region" evidence="1">
    <location>
        <begin position="90"/>
        <end position="117"/>
    </location>
</feature>